<dbReference type="Proteomes" id="UP000288216">
    <property type="component" value="Unassembled WGS sequence"/>
</dbReference>
<feature type="compositionally biased region" description="Polar residues" evidence="1">
    <location>
        <begin position="1591"/>
        <end position="1601"/>
    </location>
</feature>
<sequence>MPVKQRSDAVGHEPLQSNVLIIWLQGKEIQNSQSLDTCIQRILSALYPPFDATAPTVLSQIFRVIDTVYKGDGLCCLLDFLIPAKRILETVQQEACVRYSSLLFRHEGWPLCLHEKIVIQLSSFNIFLLRPGDFYLQIRSAGRQSTRIVLKCLSKDLCSVEEKLVAEVSYTNIFTAEWLGMINSERSGTPLHTCLLATENGVVKVLWTKIVHPEFITKAKVALESGLKTCSVQEMQNDCDPAGMTLQTEMETNCLFKASEPDSENKGDKNMTPNSTPIESAKCLSHQPVTFGKISPNVCELYNENVEGDYVDLMMFSKEKCSAKRTAHPPSSVVPVNGTWACGGTIRFSAEPCTPCLNRRSNRDLEHKEMKCRYRESYIEALQNPLNFGFSFQETETSKKNKEEVLTNHKLNSGSKSPVCSGQKLESRKFSRLTVPSSSKATNEDRLLPHPIPRPVSFKETYRSTAKHDPHVLSPSSEMTNRHSLPGAQRSCLPTGDATSSEIMTNKKAVQVAKKSSVGYISPRIRRHKSQGKDFSTEVRMQSDAPLPLCQRADKILASPNTSLPISDFSTSEHHQKRFAARSLDLKSDLLHSGVACLPGSRDKAGRAVLQVCNNNSLLQSQSCSSEDLGRLLLYLYNIPRKEVRDLGLTMVVDARRRPPHATLFKAFGTLQEFAPHSIHCVLILADKEATLKLEKCPGVPIEVLTSLKALHKFIDSNQLTEKLEGRFPYNHSEWIHFRMKLELFVTNCREVSTLLLDTIRTFEFNKDGISAQEVIDCISKHRLTMKHVLQDARLVTLQLEGGAILARLKKEESRFSYSGDYRDTIGSVTPLYNTVEENVHTLVTKSNHCLQHLEFLQDLRRLEEKFKQQNNWLLCEGESYLQDLVMNGDSLDTMQQTQHNFSGFFILATQEYKNGLELLKEAEQLDGFSYPEFSVFRDMVETFKLRLSNFHIRAKRRQVELEALVNLYTYCDKATKFAEDCKHYLSQSGMCNEAALDHLESYHQRFTEYSVERFRQMKGRVHSLNSTKGMKMWNVTWLRCQEVRQLLEEKLELCRKTLKANTTPSLDENGESKDTDQKCSKDIITSSSHVCGSSRLEGDVIWQRKENCKPLPPENIQSWKENTTNKPNRAPTNSSTFNWPLWLHSNEVSSDESSSQICSLPSYSDPLFSPPIRHKSYPSKKIMQAAQGFQLSRHASFCSVDKGPKNMTIHRNSSGITAVMSPALSRDPGQSSEHGTIQELKKKTKGNSYNKLQHIMEEILITEREYVRSLGYIVKHYFPEMERMDLPQDLRGQRGAIFGNLEKLYDFHSRYFLKELESCAREPIRIGCCFLKHKDQFGLYALYSKNKPRSDFLLSNHGNSFFRTKQLELGDKMDLASYLLKPIQRISKYNLLLKDMFKECSTAQVKECKELQAAHEIVCFQLQHGNDLLAMDDIRECNVNLKEQGQLYRQDEFVVWCGRRKWFRHIFLFDDLILFSKTRKAEGSNDIYIYKHSFKTSEIGMTHNAGESGLCFEIWFRRQKPRDTYVLHASTPEIKQAWIDDLDKILRIQTERNREETKRPNSIGSNGSASSSGSQSSSSSSGIGSLNMPICTSSPSTTRSSAGINNCFYSTRTRIEEDDLENDPSGRPFMTESSETSSQCNSTESVSGFSSSEQSNLSLTGGETEEVISLCSASYKLSSDPCSLCAPSSLPKEELPFGNLIKKDKSSEVPVNRSTAV</sequence>
<feature type="region of interest" description="Disordered" evidence="1">
    <location>
        <begin position="431"/>
        <end position="499"/>
    </location>
</feature>
<evidence type="ECO:0000313" key="4">
    <source>
        <dbReference type="EMBL" id="GCB65194.1"/>
    </source>
</evidence>
<dbReference type="CDD" id="cd13242">
    <property type="entry name" value="PH_puratrophin-1"/>
    <property type="match status" value="1"/>
</dbReference>
<dbReference type="PANTHER" id="PTHR45845:SF2">
    <property type="entry name" value="RIKEN CDNA D630003M21 GENE"/>
    <property type="match status" value="1"/>
</dbReference>
<feature type="domain" description="DH" evidence="3">
    <location>
        <begin position="1252"/>
        <end position="1429"/>
    </location>
</feature>
<dbReference type="EMBL" id="BFAA01001421">
    <property type="protein sequence ID" value="GCB65194.1"/>
    <property type="molecule type" value="Genomic_DNA"/>
</dbReference>
<feature type="compositionally biased region" description="Polar residues" evidence="1">
    <location>
        <begin position="474"/>
        <end position="483"/>
    </location>
</feature>
<dbReference type="InterPro" id="IPR000219">
    <property type="entry name" value="DH_dom"/>
</dbReference>
<evidence type="ECO:0000259" key="3">
    <source>
        <dbReference type="PROSITE" id="PS50010"/>
    </source>
</evidence>
<dbReference type="InterPro" id="IPR035899">
    <property type="entry name" value="DBL_dom_sf"/>
</dbReference>
<dbReference type="Pfam" id="PF22697">
    <property type="entry name" value="SOS1_NGEF_PH"/>
    <property type="match status" value="1"/>
</dbReference>
<reference evidence="4 5" key="1">
    <citation type="journal article" date="2018" name="Nat. Ecol. Evol.">
        <title>Shark genomes provide insights into elasmobranch evolution and the origin of vertebrates.</title>
        <authorList>
            <person name="Hara Y"/>
            <person name="Yamaguchi K"/>
            <person name="Onimaru K"/>
            <person name="Kadota M"/>
            <person name="Koyanagi M"/>
            <person name="Keeley SD"/>
            <person name="Tatsumi K"/>
            <person name="Tanaka K"/>
            <person name="Motone F"/>
            <person name="Kageyama Y"/>
            <person name="Nozu R"/>
            <person name="Adachi N"/>
            <person name="Nishimura O"/>
            <person name="Nakagawa R"/>
            <person name="Tanegashima C"/>
            <person name="Kiyatake I"/>
            <person name="Matsumoto R"/>
            <person name="Murakumo K"/>
            <person name="Nishida K"/>
            <person name="Terakita A"/>
            <person name="Kuratani S"/>
            <person name="Sato K"/>
            <person name="Hyodo S Kuraku.S."/>
        </authorList>
    </citation>
    <scope>NUCLEOTIDE SEQUENCE [LARGE SCALE GENOMIC DNA]</scope>
</reference>
<dbReference type="OrthoDB" id="1594986at2759"/>
<evidence type="ECO:0000313" key="5">
    <source>
        <dbReference type="Proteomes" id="UP000288216"/>
    </source>
</evidence>
<dbReference type="SUPFAM" id="SSF50729">
    <property type="entry name" value="PH domain-like"/>
    <property type="match status" value="1"/>
</dbReference>
<feature type="region of interest" description="Disordered" evidence="1">
    <location>
        <begin position="1616"/>
        <end position="1661"/>
    </location>
</feature>
<dbReference type="CDD" id="cd00160">
    <property type="entry name" value="RhoGEF"/>
    <property type="match status" value="1"/>
</dbReference>
<dbReference type="Gene3D" id="1.20.900.10">
    <property type="entry name" value="Dbl homology (DH) domain"/>
    <property type="match status" value="1"/>
</dbReference>
<dbReference type="GO" id="GO:0005085">
    <property type="term" value="F:guanyl-nucleotide exchange factor activity"/>
    <property type="evidence" value="ECO:0007669"/>
    <property type="project" value="InterPro"/>
</dbReference>
<protein>
    <submittedName>
        <fullName evidence="4">Uncharacterized protein</fullName>
    </submittedName>
</protein>
<dbReference type="PANTHER" id="PTHR45845">
    <property type="entry name" value="RHO GUANINE NUCLEOTIDE EXCHANGE FACTOR-RELATED"/>
    <property type="match status" value="1"/>
</dbReference>
<dbReference type="OMA" id="GMINSER"/>
<dbReference type="PROSITE" id="PS50003">
    <property type="entry name" value="PH_DOMAIN"/>
    <property type="match status" value="1"/>
</dbReference>
<proteinExistence type="predicted"/>
<feature type="region of interest" description="Disordered" evidence="1">
    <location>
        <begin position="1552"/>
        <end position="1601"/>
    </location>
</feature>
<dbReference type="SUPFAM" id="SSF48065">
    <property type="entry name" value="DBL homology domain (DH-domain)"/>
    <property type="match status" value="1"/>
</dbReference>
<name>A0A401NWF0_SCYTO</name>
<dbReference type="Pfam" id="PF00621">
    <property type="entry name" value="RhoGEF"/>
    <property type="match status" value="1"/>
</dbReference>
<dbReference type="Gene3D" id="2.30.29.30">
    <property type="entry name" value="Pleckstrin-homology domain (PH domain)/Phosphotyrosine-binding domain (PTB)"/>
    <property type="match status" value="1"/>
</dbReference>
<dbReference type="SMART" id="SM00233">
    <property type="entry name" value="PH"/>
    <property type="match status" value="1"/>
</dbReference>
<keyword evidence="5" id="KW-1185">Reference proteome</keyword>
<feature type="compositionally biased region" description="Polar residues" evidence="1">
    <location>
        <begin position="1632"/>
        <end position="1642"/>
    </location>
</feature>
<feature type="compositionally biased region" description="Basic and acidic residues" evidence="1">
    <location>
        <begin position="460"/>
        <end position="471"/>
    </location>
</feature>
<feature type="compositionally biased region" description="Low complexity" evidence="1">
    <location>
        <begin position="1562"/>
        <end position="1586"/>
    </location>
</feature>
<dbReference type="InterPro" id="IPR052231">
    <property type="entry name" value="Rho_GEF_signaling-related"/>
</dbReference>
<dbReference type="InterPro" id="IPR055251">
    <property type="entry name" value="SOS1_NGEF_PH"/>
</dbReference>
<feature type="domain" description="PH" evidence="2">
    <location>
        <begin position="1441"/>
        <end position="1548"/>
    </location>
</feature>
<feature type="compositionally biased region" description="Polar residues" evidence="1">
    <location>
        <begin position="1116"/>
        <end position="1134"/>
    </location>
</feature>
<accession>A0A401NWF0</accession>
<feature type="region of interest" description="Disordered" evidence="1">
    <location>
        <begin position="406"/>
        <end position="425"/>
    </location>
</feature>
<dbReference type="InterPro" id="IPR011993">
    <property type="entry name" value="PH-like_dom_sf"/>
</dbReference>
<dbReference type="InterPro" id="IPR001849">
    <property type="entry name" value="PH_domain"/>
</dbReference>
<organism evidence="4 5">
    <name type="scientific">Scyliorhinus torazame</name>
    <name type="common">Cloudy catshark</name>
    <name type="synonym">Catulus torazame</name>
    <dbReference type="NCBI Taxonomy" id="75743"/>
    <lineage>
        <taxon>Eukaryota</taxon>
        <taxon>Metazoa</taxon>
        <taxon>Chordata</taxon>
        <taxon>Craniata</taxon>
        <taxon>Vertebrata</taxon>
        <taxon>Chondrichthyes</taxon>
        <taxon>Elasmobranchii</taxon>
        <taxon>Galeomorphii</taxon>
        <taxon>Galeoidea</taxon>
        <taxon>Carcharhiniformes</taxon>
        <taxon>Scyliorhinidae</taxon>
        <taxon>Scyliorhinus</taxon>
    </lineage>
</organism>
<feature type="compositionally biased region" description="Polar residues" evidence="1">
    <location>
        <begin position="409"/>
        <end position="420"/>
    </location>
</feature>
<evidence type="ECO:0000259" key="2">
    <source>
        <dbReference type="PROSITE" id="PS50003"/>
    </source>
</evidence>
<dbReference type="Gene3D" id="1.20.58.60">
    <property type="match status" value="1"/>
</dbReference>
<evidence type="ECO:0000256" key="1">
    <source>
        <dbReference type="SAM" id="MobiDB-lite"/>
    </source>
</evidence>
<comment type="caution">
    <text evidence="4">The sequence shown here is derived from an EMBL/GenBank/DDBJ whole genome shotgun (WGS) entry which is preliminary data.</text>
</comment>
<dbReference type="PROSITE" id="PS50010">
    <property type="entry name" value="DH_2"/>
    <property type="match status" value="1"/>
</dbReference>
<dbReference type="SMART" id="SM00325">
    <property type="entry name" value="RhoGEF"/>
    <property type="match status" value="1"/>
</dbReference>
<gene>
    <name evidence="4" type="ORF">scyTo_0004731</name>
</gene>
<feature type="compositionally biased region" description="Low complexity" evidence="1">
    <location>
        <begin position="1643"/>
        <end position="1656"/>
    </location>
</feature>
<dbReference type="STRING" id="75743.A0A401NWF0"/>
<feature type="region of interest" description="Disordered" evidence="1">
    <location>
        <begin position="1113"/>
        <end position="1134"/>
    </location>
</feature>